<dbReference type="InterPro" id="IPR004827">
    <property type="entry name" value="bZIP"/>
</dbReference>
<name>A0A915DXJ4_9BILA</name>
<dbReference type="InterPro" id="IPR046347">
    <property type="entry name" value="bZIP_sf"/>
</dbReference>
<feature type="compositionally biased region" description="Basic and acidic residues" evidence="7">
    <location>
        <begin position="141"/>
        <end position="152"/>
    </location>
</feature>
<proteinExistence type="predicted"/>
<evidence type="ECO:0000313" key="9">
    <source>
        <dbReference type="Proteomes" id="UP000887574"/>
    </source>
</evidence>
<dbReference type="Proteomes" id="UP000887574">
    <property type="component" value="Unplaced"/>
</dbReference>
<dbReference type="PANTHER" id="PTHR46542">
    <property type="entry name" value="X-BOX BINDING PROTEIN 1"/>
    <property type="match status" value="1"/>
</dbReference>
<dbReference type="WBParaSite" id="jg24521">
    <property type="protein sequence ID" value="jg24521"/>
    <property type="gene ID" value="jg24521"/>
</dbReference>
<keyword evidence="3" id="KW-0238">DNA-binding</keyword>
<dbReference type="GO" id="GO:0000977">
    <property type="term" value="F:RNA polymerase II transcription regulatory region sequence-specific DNA binding"/>
    <property type="evidence" value="ECO:0007669"/>
    <property type="project" value="TreeGrafter"/>
</dbReference>
<dbReference type="GO" id="GO:0000981">
    <property type="term" value="F:DNA-binding transcription factor activity, RNA polymerase II-specific"/>
    <property type="evidence" value="ECO:0007669"/>
    <property type="project" value="TreeGrafter"/>
</dbReference>
<keyword evidence="4" id="KW-0804">Transcription</keyword>
<dbReference type="AlphaFoldDB" id="A0A915DXJ4"/>
<evidence type="ECO:0000256" key="2">
    <source>
        <dbReference type="ARBA" id="ARBA00023015"/>
    </source>
</evidence>
<evidence type="ECO:0000259" key="8">
    <source>
        <dbReference type="PROSITE" id="PS50217"/>
    </source>
</evidence>
<reference evidence="10" key="1">
    <citation type="submission" date="2022-11" db="UniProtKB">
        <authorList>
            <consortium name="WormBaseParasite"/>
        </authorList>
    </citation>
    <scope>IDENTIFICATION</scope>
</reference>
<feature type="region of interest" description="Disordered" evidence="7">
    <location>
        <begin position="124"/>
        <end position="152"/>
    </location>
</feature>
<accession>A0A915DXJ4</accession>
<evidence type="ECO:0000256" key="5">
    <source>
        <dbReference type="ARBA" id="ARBA00023242"/>
    </source>
</evidence>
<dbReference type="PANTHER" id="PTHR46542:SF1">
    <property type="entry name" value="X-BOX BINDING PROTEIN 1"/>
    <property type="match status" value="1"/>
</dbReference>
<dbReference type="PROSITE" id="PS50217">
    <property type="entry name" value="BZIP"/>
    <property type="match status" value="1"/>
</dbReference>
<keyword evidence="2" id="KW-0805">Transcription regulation</keyword>
<evidence type="ECO:0000313" key="10">
    <source>
        <dbReference type="WBParaSite" id="jg24521"/>
    </source>
</evidence>
<dbReference type="Gene3D" id="1.20.5.170">
    <property type="match status" value="1"/>
</dbReference>
<dbReference type="CDD" id="cd14691">
    <property type="entry name" value="bZIP_XBP1"/>
    <property type="match status" value="1"/>
</dbReference>
<keyword evidence="1" id="KW-0832">Ubl conjugation</keyword>
<protein>
    <recommendedName>
        <fullName evidence="6">X-box-binding protein 1</fullName>
    </recommendedName>
</protein>
<dbReference type="InterPro" id="IPR052470">
    <property type="entry name" value="ER_Stress-Reg_TF"/>
</dbReference>
<evidence type="ECO:0000256" key="6">
    <source>
        <dbReference type="ARBA" id="ARBA00040165"/>
    </source>
</evidence>
<evidence type="ECO:0000256" key="4">
    <source>
        <dbReference type="ARBA" id="ARBA00023163"/>
    </source>
</evidence>
<feature type="domain" description="BZIP" evidence="8">
    <location>
        <begin position="124"/>
        <end position="181"/>
    </location>
</feature>
<evidence type="ECO:0000256" key="7">
    <source>
        <dbReference type="SAM" id="MobiDB-lite"/>
    </source>
</evidence>
<dbReference type="GO" id="GO:0005634">
    <property type="term" value="C:nucleus"/>
    <property type="evidence" value="ECO:0007669"/>
    <property type="project" value="TreeGrafter"/>
</dbReference>
<evidence type="ECO:0000256" key="3">
    <source>
        <dbReference type="ARBA" id="ARBA00023125"/>
    </source>
</evidence>
<evidence type="ECO:0000256" key="1">
    <source>
        <dbReference type="ARBA" id="ARBA00022843"/>
    </source>
</evidence>
<organism evidence="9 10">
    <name type="scientific">Ditylenchus dipsaci</name>
    <dbReference type="NCBI Taxonomy" id="166011"/>
    <lineage>
        <taxon>Eukaryota</taxon>
        <taxon>Metazoa</taxon>
        <taxon>Ecdysozoa</taxon>
        <taxon>Nematoda</taxon>
        <taxon>Chromadorea</taxon>
        <taxon>Rhabditida</taxon>
        <taxon>Tylenchina</taxon>
        <taxon>Tylenchomorpha</taxon>
        <taxon>Sphaerularioidea</taxon>
        <taxon>Anguinidae</taxon>
        <taxon>Anguininae</taxon>
        <taxon>Ditylenchus</taxon>
    </lineage>
</organism>
<dbReference type="SUPFAM" id="SSF57959">
    <property type="entry name" value="Leucine zipper domain"/>
    <property type="match status" value="1"/>
</dbReference>
<keyword evidence="9" id="KW-1185">Reference proteome</keyword>
<feature type="compositionally biased region" description="Polar residues" evidence="7">
    <location>
        <begin position="233"/>
        <end position="247"/>
    </location>
</feature>
<dbReference type="SMART" id="SM00338">
    <property type="entry name" value="BRLZ"/>
    <property type="match status" value="1"/>
</dbReference>
<sequence>MPPSLSAPMGRTIYIVPHRPTHLFKSSQPSILAHRQIKLSPSNNKIPQPLYTIPRSVGTARPLQRAMPQPPLAAKKRKVELCSTPHLPPPQPATPELVDIAEVYQLLGEHFGPDQDDLIYSSNQREASQAQLKNRVAAQTARDRKKERSQKLERAVRALLQETSRLRTQNAYLQRELENIRPSSVNSSQQQPDYQLLPEVVLPEAEGSGTLQEHFQWTRGGQPAFPSAPHNPHIQQQDQYDGSTASPVHSSLRQMEDQEEAEDCELEAIFDDLFGAATRMPSTSSATKSLKMTAGRGNSSCQSHHSNGAINPMDELTITYHLFILLCSFTTASGAGYTASGLEWSSGCSSDEFSTITEGLVEGCEDAMFCTNGQEEQDYQMVDFMTEQGGFDYESNWVDGEYSVLDQEEYVHSSKHEEVVVESSSLLVEHDKNHYFSNSSSTHPLVEFDEFAVL</sequence>
<keyword evidence="5" id="KW-0539">Nucleus</keyword>
<feature type="region of interest" description="Disordered" evidence="7">
    <location>
        <begin position="219"/>
        <end position="247"/>
    </location>
</feature>